<comment type="caution">
    <text evidence="2">The sequence shown here is derived from an EMBL/GenBank/DDBJ whole genome shotgun (WGS) entry which is preliminary data.</text>
</comment>
<name>A0AA89ACB5_9ASTE</name>
<gene>
    <name evidence="2" type="ORF">RJ639_025701</name>
</gene>
<dbReference type="Proteomes" id="UP001188597">
    <property type="component" value="Unassembled WGS sequence"/>
</dbReference>
<dbReference type="InterPro" id="IPR025314">
    <property type="entry name" value="DUF4219"/>
</dbReference>
<evidence type="ECO:0000313" key="3">
    <source>
        <dbReference type="Proteomes" id="UP001188597"/>
    </source>
</evidence>
<protein>
    <recommendedName>
        <fullName evidence="1">DUF4219 domain-containing protein</fullName>
    </recommendedName>
</protein>
<keyword evidence="3" id="KW-1185">Reference proteome</keyword>
<organism evidence="2 3">
    <name type="scientific">Escallonia herrerae</name>
    <dbReference type="NCBI Taxonomy" id="1293975"/>
    <lineage>
        <taxon>Eukaryota</taxon>
        <taxon>Viridiplantae</taxon>
        <taxon>Streptophyta</taxon>
        <taxon>Embryophyta</taxon>
        <taxon>Tracheophyta</taxon>
        <taxon>Spermatophyta</taxon>
        <taxon>Magnoliopsida</taxon>
        <taxon>eudicotyledons</taxon>
        <taxon>Gunneridae</taxon>
        <taxon>Pentapetalae</taxon>
        <taxon>asterids</taxon>
        <taxon>campanulids</taxon>
        <taxon>Escalloniales</taxon>
        <taxon>Escalloniaceae</taxon>
        <taxon>Escallonia</taxon>
    </lineage>
</organism>
<evidence type="ECO:0000259" key="1">
    <source>
        <dbReference type="Pfam" id="PF13961"/>
    </source>
</evidence>
<dbReference type="Pfam" id="PF13961">
    <property type="entry name" value="DUF4219"/>
    <property type="match status" value="1"/>
</dbReference>
<feature type="domain" description="DUF4219" evidence="1">
    <location>
        <begin position="26"/>
        <end position="49"/>
    </location>
</feature>
<dbReference type="AlphaFoldDB" id="A0AA89ACB5"/>
<sequence length="67" mass="7765">MQWIRTYSFVVELASSIGGVGKLTHINYNNWRSCLETYLQGQYLWDVVNGADTTPPKSIKAMRKWKI</sequence>
<accession>A0AA89ACB5</accession>
<evidence type="ECO:0000313" key="2">
    <source>
        <dbReference type="EMBL" id="KAK2998093.1"/>
    </source>
</evidence>
<reference evidence="2" key="1">
    <citation type="submission" date="2022-12" db="EMBL/GenBank/DDBJ databases">
        <title>Draft genome assemblies for two species of Escallonia (Escalloniales).</title>
        <authorList>
            <person name="Chanderbali A."/>
            <person name="Dervinis C."/>
            <person name="Anghel I."/>
            <person name="Soltis D."/>
            <person name="Soltis P."/>
            <person name="Zapata F."/>
        </authorList>
    </citation>
    <scope>NUCLEOTIDE SEQUENCE</scope>
    <source>
        <strain evidence="2">UCBG64.0493</strain>
        <tissue evidence="2">Leaf</tissue>
    </source>
</reference>
<dbReference type="EMBL" id="JAVXUP010003819">
    <property type="protein sequence ID" value="KAK2998093.1"/>
    <property type="molecule type" value="Genomic_DNA"/>
</dbReference>
<proteinExistence type="predicted"/>